<dbReference type="Proteomes" id="UP000035100">
    <property type="component" value="Plasmid pWENMAR1"/>
</dbReference>
<name>A0A0D0NTA8_9RHOB</name>
<comment type="caution">
    <text evidence="2">The sequence shown here is derived from an EMBL/GenBank/DDBJ whole genome shotgun (WGS) entry which is preliminary data.</text>
</comment>
<dbReference type="EMBL" id="AONG01000001">
    <property type="protein sequence ID" value="KIQ71435.1"/>
    <property type="molecule type" value="Genomic_DNA"/>
</dbReference>
<evidence type="ECO:0000313" key="2">
    <source>
        <dbReference type="EMBL" id="KIQ71435.1"/>
    </source>
</evidence>
<evidence type="ECO:0000256" key="1">
    <source>
        <dbReference type="SAM" id="MobiDB-lite"/>
    </source>
</evidence>
<accession>A0A0D0NTA8</accession>
<proteinExistence type="predicted"/>
<protein>
    <submittedName>
        <fullName evidence="2">Tetratricopeptide repeat protein</fullName>
    </submittedName>
</protein>
<keyword evidence="3" id="KW-1185">Reference proteome</keyword>
<organism evidence="2 3">
    <name type="scientific">Wenxinia marina DSM 24838</name>
    <dbReference type="NCBI Taxonomy" id="1123501"/>
    <lineage>
        <taxon>Bacteria</taxon>
        <taxon>Pseudomonadati</taxon>
        <taxon>Pseudomonadota</taxon>
        <taxon>Alphaproteobacteria</taxon>
        <taxon>Rhodobacterales</taxon>
        <taxon>Roseobacteraceae</taxon>
        <taxon>Wenxinia</taxon>
    </lineage>
</organism>
<sequence length="72" mass="8199">MIGLPRSQPANEIRRLTSLPQAAGPGFRIRSGIKGHVGIQWFVRARRRRVQERRGPASEQISRCLPKRDVPE</sequence>
<keyword evidence="2" id="KW-0614">Plasmid</keyword>
<reference evidence="2 3" key="1">
    <citation type="submission" date="2013-01" db="EMBL/GenBank/DDBJ databases">
        <authorList>
            <person name="Fiebig A."/>
            <person name="Goeker M."/>
            <person name="Klenk H.-P.P."/>
        </authorList>
    </citation>
    <scope>NUCLEOTIDE SEQUENCE [LARGE SCALE GENOMIC DNA]</scope>
    <source>
        <strain evidence="2 3">DSM 24838</strain>
        <plasmid evidence="2 3">pWENMAR1</plasmid>
    </source>
</reference>
<geneLocation type="plasmid" evidence="2 3">
    <name>pWENMAR1</name>
</geneLocation>
<dbReference type="AlphaFoldDB" id="A0A0D0NTA8"/>
<feature type="region of interest" description="Disordered" evidence="1">
    <location>
        <begin position="1"/>
        <end position="27"/>
    </location>
</feature>
<evidence type="ECO:0000313" key="3">
    <source>
        <dbReference type="Proteomes" id="UP000035100"/>
    </source>
</evidence>
<feature type="region of interest" description="Disordered" evidence="1">
    <location>
        <begin position="52"/>
        <end position="72"/>
    </location>
</feature>
<gene>
    <name evidence="2" type="ORF">Wenmar_04083</name>
</gene>